<dbReference type="RefSeq" id="WP_303277326.1">
    <property type="nucleotide sequence ID" value="NZ_JAUOEK010000084.1"/>
</dbReference>
<accession>A0ABT8W922</accession>
<evidence type="ECO:0000313" key="2">
    <source>
        <dbReference type="Proteomes" id="UP001176883"/>
    </source>
</evidence>
<evidence type="ECO:0000313" key="1">
    <source>
        <dbReference type="EMBL" id="MDO5969629.1"/>
    </source>
</evidence>
<protein>
    <submittedName>
        <fullName evidence="1">Uncharacterized protein</fullName>
    </submittedName>
</protein>
<name>A0ABT8W922_9FLAO</name>
<dbReference type="Proteomes" id="UP001176883">
    <property type="component" value="Unassembled WGS sequence"/>
</dbReference>
<comment type="caution">
    <text evidence="1">The sequence shown here is derived from an EMBL/GenBank/DDBJ whole genome shotgun (WGS) entry which is preliminary data.</text>
</comment>
<organism evidence="1 2">
    <name type="scientific">Flavivirga aquimarina</name>
    <dbReference type="NCBI Taxonomy" id="2027862"/>
    <lineage>
        <taxon>Bacteria</taxon>
        <taxon>Pseudomonadati</taxon>
        <taxon>Bacteroidota</taxon>
        <taxon>Flavobacteriia</taxon>
        <taxon>Flavobacteriales</taxon>
        <taxon>Flavobacteriaceae</taxon>
        <taxon>Flavivirga</taxon>
    </lineage>
</organism>
<reference evidence="1" key="1">
    <citation type="submission" date="2023-07" db="EMBL/GenBank/DDBJ databases">
        <title>Two novel species in the genus Flavivirga.</title>
        <authorList>
            <person name="Kwon K."/>
        </authorList>
    </citation>
    <scope>NUCLEOTIDE SEQUENCE</scope>
    <source>
        <strain evidence="1">KCTC 52353</strain>
    </source>
</reference>
<sequence length="260" mass="30366">MRGILQVITLIFLTVHVSGQDCYIESKDMLRNDFSGIWIGETFQGTIGKNNQRIEIRFISVSKVNDKTYSVIGKSKVNSNICDFTGKILIQKSMKLDEKNLDCEDPDYSFGFLSGNYELNENETQSHVGQFLGDFRTMYDKTSTGFVVNSDWYGQEGVSEFIGEWKDYKKDTPKYCSWGIQIPPTKRNDLFKHYDNEFYIFNSKYIDNGWRTYVLAHQGSFIGVPKDFESDKTRQSEGFMTFDKQDIEESRKKEKIIWWK</sequence>
<proteinExistence type="predicted"/>
<gene>
    <name evidence="1" type="ORF">Q4Q35_07405</name>
</gene>
<keyword evidence="2" id="KW-1185">Reference proteome</keyword>
<dbReference type="EMBL" id="JAUOEK010000084">
    <property type="protein sequence ID" value="MDO5969629.1"/>
    <property type="molecule type" value="Genomic_DNA"/>
</dbReference>